<keyword evidence="2" id="KW-1185">Reference proteome</keyword>
<evidence type="ECO:0000313" key="2">
    <source>
        <dbReference type="Proteomes" id="UP000298213"/>
    </source>
</evidence>
<dbReference type="Proteomes" id="UP000298213">
    <property type="component" value="Unassembled WGS sequence"/>
</dbReference>
<sequence>MIRSFHNIGFFDIAFRPWHRRFIAFAERYFDVGSDPFDACVRWYLDWNARCEALGAYRVPIEKIEAEMPRILRHIGAVAERQGPAPSATYNKRPSVYSAPPSREAFAQQLQEHPCAAALASMSARYGYGSEPWRD</sequence>
<protein>
    <submittedName>
        <fullName evidence="1">Uncharacterized protein</fullName>
    </submittedName>
</protein>
<reference evidence="1 2" key="1">
    <citation type="submission" date="2019-03" db="EMBL/GenBank/DDBJ databases">
        <title>Genome sequence of Sphingomonas sp. 17J27-24.</title>
        <authorList>
            <person name="Kim M."/>
            <person name="Maeng S."/>
            <person name="Sathiyaraj S."/>
        </authorList>
    </citation>
    <scope>NUCLEOTIDE SEQUENCE [LARGE SCALE GENOMIC DNA]</scope>
    <source>
        <strain evidence="1 2">17J27-24</strain>
    </source>
</reference>
<gene>
    <name evidence="1" type="ORF">E2493_00890</name>
</gene>
<dbReference type="OrthoDB" id="5727827at2"/>
<dbReference type="AlphaFoldDB" id="A0A4Y8ZZ14"/>
<evidence type="ECO:0000313" key="1">
    <source>
        <dbReference type="EMBL" id="TFI60299.1"/>
    </source>
</evidence>
<accession>A0A4Y8ZZ14</accession>
<comment type="caution">
    <text evidence="1">The sequence shown here is derived from an EMBL/GenBank/DDBJ whole genome shotgun (WGS) entry which is preliminary data.</text>
</comment>
<dbReference type="RefSeq" id="WP_135082763.1">
    <property type="nucleotide sequence ID" value="NZ_SPDV01000001.1"/>
</dbReference>
<proteinExistence type="predicted"/>
<dbReference type="EMBL" id="SPDV01000001">
    <property type="protein sequence ID" value="TFI60299.1"/>
    <property type="molecule type" value="Genomic_DNA"/>
</dbReference>
<organism evidence="1 2">
    <name type="scientific">Sphingomonas parva</name>
    <dbReference type="NCBI Taxonomy" id="2555898"/>
    <lineage>
        <taxon>Bacteria</taxon>
        <taxon>Pseudomonadati</taxon>
        <taxon>Pseudomonadota</taxon>
        <taxon>Alphaproteobacteria</taxon>
        <taxon>Sphingomonadales</taxon>
        <taxon>Sphingomonadaceae</taxon>
        <taxon>Sphingomonas</taxon>
    </lineage>
</organism>
<name>A0A4Y8ZZ14_9SPHN</name>